<dbReference type="AlphaFoldDB" id="A0AAT9LAL4"/>
<dbReference type="Gene3D" id="1.10.1760.20">
    <property type="match status" value="1"/>
</dbReference>
<feature type="transmembrane region" description="Helical" evidence="1">
    <location>
        <begin position="71"/>
        <end position="94"/>
    </location>
</feature>
<keyword evidence="1" id="KW-1133">Transmembrane helix</keyword>
<name>A0AAT9LAL4_9FIRM</name>
<feature type="transmembrane region" description="Helical" evidence="1">
    <location>
        <begin position="134"/>
        <end position="160"/>
    </location>
</feature>
<dbReference type="Pfam" id="PF12822">
    <property type="entry name" value="ECF_trnsprt"/>
    <property type="match status" value="1"/>
</dbReference>
<protein>
    <submittedName>
        <fullName evidence="2">ECF transporter S component</fullName>
    </submittedName>
</protein>
<keyword evidence="1" id="KW-0812">Transmembrane</keyword>
<evidence type="ECO:0000256" key="1">
    <source>
        <dbReference type="SAM" id="Phobius"/>
    </source>
</evidence>
<evidence type="ECO:0000313" key="2">
    <source>
        <dbReference type="EMBL" id="QUL98141.1"/>
    </source>
</evidence>
<dbReference type="KEGG" id="fcz:IMF26_08825"/>
<organism evidence="2">
    <name type="scientific">Candidatus Fermentithermobacillus carboniphilus</name>
    <dbReference type="NCBI Taxonomy" id="3085328"/>
    <lineage>
        <taxon>Bacteria</taxon>
        <taxon>Bacillati</taxon>
        <taxon>Bacillota</taxon>
        <taxon>Candidatus Fermentithermobacillia</taxon>
        <taxon>Candidatus Fermentithermobacillales</taxon>
        <taxon>Candidatus Fermentithermobacillaceae</taxon>
        <taxon>Candidatus Fermentithermobacillus</taxon>
    </lineage>
</organism>
<gene>
    <name evidence="2" type="ORF">IMF26_08825</name>
</gene>
<dbReference type="InterPro" id="IPR024529">
    <property type="entry name" value="ECF_trnsprt_substrate-spec"/>
</dbReference>
<reference evidence="2" key="1">
    <citation type="submission" date="2020-10" db="EMBL/GenBank/DDBJ databases">
        <authorList>
            <person name="Kadnikov V."/>
            <person name="Beletsky A.V."/>
            <person name="Mardanov A.V."/>
            <person name="Karnachuk O.V."/>
            <person name="Ravin N.V."/>
        </authorList>
    </citation>
    <scope>NUCLEOTIDE SEQUENCE</scope>
    <source>
        <strain evidence="2">Bu02</strain>
    </source>
</reference>
<feature type="transmembrane region" description="Helical" evidence="1">
    <location>
        <begin position="39"/>
        <end position="65"/>
    </location>
</feature>
<sequence>MTGRKLAFGGLFVALAILLPIMFHMVGLGQVFLPMHIPVLLAGFFSGPIVGMLVGMVSPILSALITGMPPLMPPVAQMMVVELALYGLLTGFLYERLHLGAYISLIGAMVGGRVAYGILGYLVLPIFGFQRIPLWAPLLGAIGRSLPGVIIQLVCIPLVLSLSKRDWRVLFPEKKNA</sequence>
<keyword evidence="1" id="KW-0472">Membrane</keyword>
<dbReference type="GO" id="GO:0022857">
    <property type="term" value="F:transmembrane transporter activity"/>
    <property type="evidence" value="ECO:0007669"/>
    <property type="project" value="InterPro"/>
</dbReference>
<proteinExistence type="predicted"/>
<feature type="transmembrane region" description="Helical" evidence="1">
    <location>
        <begin position="101"/>
        <end position="128"/>
    </location>
</feature>
<accession>A0AAT9LAL4</accession>
<dbReference type="EMBL" id="CP062796">
    <property type="protein sequence ID" value="QUL98141.1"/>
    <property type="molecule type" value="Genomic_DNA"/>
</dbReference>
<feature type="transmembrane region" description="Helical" evidence="1">
    <location>
        <begin position="6"/>
        <end position="27"/>
    </location>
</feature>
<reference evidence="2" key="2">
    <citation type="journal article" date="2023" name="Biology">
        <title>Prokaryotic Life Associated with Coal-Fire Gas Vents Revealed by Metagenomics.</title>
        <authorList>
            <person name="Kadnikov V.V."/>
            <person name="Mardanov A.V."/>
            <person name="Beletsky A.V."/>
            <person name="Karnachuk O.V."/>
            <person name="Ravin N.V."/>
        </authorList>
    </citation>
    <scope>NUCLEOTIDE SEQUENCE</scope>
    <source>
        <strain evidence="2">Bu02</strain>
    </source>
</reference>